<gene>
    <name evidence="2" type="ORF">EVOR1521_LOCUS10864</name>
</gene>
<feature type="compositionally biased region" description="Basic and acidic residues" evidence="1">
    <location>
        <begin position="877"/>
        <end position="895"/>
    </location>
</feature>
<feature type="region of interest" description="Disordered" evidence="1">
    <location>
        <begin position="1"/>
        <end position="202"/>
    </location>
</feature>
<feature type="region of interest" description="Disordered" evidence="1">
    <location>
        <begin position="833"/>
        <end position="899"/>
    </location>
</feature>
<feature type="compositionally biased region" description="Basic residues" evidence="1">
    <location>
        <begin position="858"/>
        <end position="876"/>
    </location>
</feature>
<evidence type="ECO:0000256" key="1">
    <source>
        <dbReference type="SAM" id="MobiDB-lite"/>
    </source>
</evidence>
<feature type="compositionally biased region" description="Polar residues" evidence="1">
    <location>
        <begin position="120"/>
        <end position="139"/>
    </location>
</feature>
<evidence type="ECO:0000313" key="2">
    <source>
        <dbReference type="EMBL" id="CAJ1383878.1"/>
    </source>
</evidence>
<name>A0AA36IA07_9DINO</name>
<reference evidence="2" key="1">
    <citation type="submission" date="2023-08" db="EMBL/GenBank/DDBJ databases">
        <authorList>
            <person name="Chen Y."/>
            <person name="Shah S."/>
            <person name="Dougan E. K."/>
            <person name="Thang M."/>
            <person name="Chan C."/>
        </authorList>
    </citation>
    <scope>NUCLEOTIDE SEQUENCE</scope>
</reference>
<feature type="compositionally biased region" description="Basic residues" evidence="1">
    <location>
        <begin position="160"/>
        <end position="172"/>
    </location>
</feature>
<accession>A0AA36IA07</accession>
<sequence length="1016" mass="111419">MADMWTRPKPTKRLPAYTKEESEAENLQPVETQKDSEESDAESSSDTSSASESCDDVKGKGAKNDDSLSEKIGQMIDEHEQEPNPKEPDEQQEPPPKKLKRSHKYTNLADVEQNRRTASKSKAQATTGESVTPAPTSGESVAPAKAKGKVKDELVTPVKPKGKAKPNAKAKTVKFVASKEKGSSSSKPAEPKAGPPPKAKDDFQCPPCASVTAFMLVPMCPEGAGVRPQGAPATAASGGDVAKAAAAVKYDYGWAQDHRCAWRRRVLGPKQRGPLELSLPPVFNPEADGLDPITCLWPDGCAYTVSHICQEDLQTMTQKNPAPRAPVKVKPVKVKEAPVKVKQAPAKNPPEKEPTSKEAEIMSGSTFVCKEEGKEREVKVALKLQKGRNSIISMMEKSMEKAGWQQTLQLVVAAGKLSALHAMIVMLVVGAEHTLGTLGKEDLRRRRDELTEQAASGNLLVFLESVTVHPAYGVQPDPSILEILQAEQVQTNKMNRNQKILDEKPVTQHCHIQKGLFALVPARATIQSALVNAGNAGLAVGCARLGAVTDSQRRLGRLRAVSDKEAGRVEIETTQSEAIPPAQPSPPVEPPKLVEVPNDDEPASHKKEQPNFERAREQYATHHGVDKALVTEKMMEESEPIGNAMYRQFDKHPAARETYKWLSDDLKLRFRQTWALQRNFEFISKKRIRSISMVTSNQELGSWKNELQLEQYYGGVGIPEAQRQASNYIKNCKKWPDSTFTRYNAWTEADNFLLVEKLVSQTSEEAWREVAESVDNSATYALESYRAKACRKYAVVHGISYEAVDMEKVEKSSHGIQGWADMNVVVPGINEGARHSANPVMPIEGAPQDELDPPGPKAKAKGKAKAKPNSKRGGGKAKKEGPDTKDLEKEARESLMKAQRSQSLMENVCGTGADIPSEYAWTKSFLEEYAGLAKNFKDALQPDDGEDLLAFVNELKLAALSPAAMKTIKKTWGDKYHNMLTLFNDRMDAVATRVSSMMSAMNTANSAPASKRARKV</sequence>
<feature type="region of interest" description="Disordered" evidence="1">
    <location>
        <begin position="564"/>
        <end position="610"/>
    </location>
</feature>
<protein>
    <submittedName>
        <fullName evidence="2">Uncharacterized protein</fullName>
    </submittedName>
</protein>
<organism evidence="2 3">
    <name type="scientific">Effrenium voratum</name>
    <dbReference type="NCBI Taxonomy" id="2562239"/>
    <lineage>
        <taxon>Eukaryota</taxon>
        <taxon>Sar</taxon>
        <taxon>Alveolata</taxon>
        <taxon>Dinophyceae</taxon>
        <taxon>Suessiales</taxon>
        <taxon>Symbiodiniaceae</taxon>
        <taxon>Effrenium</taxon>
    </lineage>
</organism>
<keyword evidence="3" id="KW-1185">Reference proteome</keyword>
<evidence type="ECO:0000313" key="3">
    <source>
        <dbReference type="Proteomes" id="UP001178507"/>
    </source>
</evidence>
<feature type="compositionally biased region" description="Pro residues" evidence="1">
    <location>
        <begin position="581"/>
        <end position="590"/>
    </location>
</feature>
<dbReference type="EMBL" id="CAUJNA010001057">
    <property type="protein sequence ID" value="CAJ1383878.1"/>
    <property type="molecule type" value="Genomic_DNA"/>
</dbReference>
<feature type="compositionally biased region" description="Low complexity" evidence="1">
    <location>
        <begin position="183"/>
        <end position="192"/>
    </location>
</feature>
<feature type="compositionally biased region" description="Basic and acidic residues" evidence="1">
    <location>
        <begin position="76"/>
        <end position="89"/>
    </location>
</feature>
<proteinExistence type="predicted"/>
<comment type="caution">
    <text evidence="2">The sequence shown here is derived from an EMBL/GenBank/DDBJ whole genome shotgun (WGS) entry which is preliminary data.</text>
</comment>
<dbReference type="Proteomes" id="UP001178507">
    <property type="component" value="Unassembled WGS sequence"/>
</dbReference>
<feature type="compositionally biased region" description="Basic and acidic residues" evidence="1">
    <location>
        <begin position="55"/>
        <end position="69"/>
    </location>
</feature>
<dbReference type="AlphaFoldDB" id="A0AA36IA07"/>